<accession>A0A9X0GD04</accession>
<sequence length="81" mass="9435">MEKRELTALKIQLDETFKSIMISTLACLLTMMLSNYLHNTVKIPEWSTILIDQVIPWIYALTNIILLIKVIKIKRNMDSLT</sequence>
<evidence type="ECO:0000313" key="3">
    <source>
        <dbReference type="Proteomes" id="UP000036243"/>
    </source>
</evidence>
<evidence type="ECO:0000256" key="1">
    <source>
        <dbReference type="SAM" id="Phobius"/>
    </source>
</evidence>
<dbReference type="AlphaFoldDB" id="A0A9X0GD04"/>
<proteinExistence type="predicted"/>
<name>A0A9X0GD04_BACCE</name>
<keyword evidence="1" id="KW-0472">Membrane</keyword>
<dbReference type="EMBL" id="JYFW01000004">
    <property type="protein sequence ID" value="KMP22713.1"/>
    <property type="molecule type" value="Genomic_DNA"/>
</dbReference>
<keyword evidence="1" id="KW-1133">Transmembrane helix</keyword>
<protein>
    <submittedName>
        <fullName evidence="2">Uncharacterized protein</fullName>
    </submittedName>
</protein>
<keyword evidence="1" id="KW-0812">Transmembrane</keyword>
<comment type="caution">
    <text evidence="2">The sequence shown here is derived from an EMBL/GenBank/DDBJ whole genome shotgun (WGS) entry which is preliminary data.</text>
</comment>
<dbReference type="RefSeq" id="WP_048558098.1">
    <property type="nucleotide sequence ID" value="NZ_JANJZN010000019.1"/>
</dbReference>
<organism evidence="2 3">
    <name type="scientific">Bacillus cereus</name>
    <dbReference type="NCBI Taxonomy" id="1396"/>
    <lineage>
        <taxon>Bacteria</taxon>
        <taxon>Bacillati</taxon>
        <taxon>Bacillota</taxon>
        <taxon>Bacilli</taxon>
        <taxon>Bacillales</taxon>
        <taxon>Bacillaceae</taxon>
        <taxon>Bacillus</taxon>
        <taxon>Bacillus cereus group</taxon>
    </lineage>
</organism>
<reference evidence="2 3" key="1">
    <citation type="submission" date="2015-02" db="EMBL/GenBank/DDBJ databases">
        <title>Evolution of B. cereus sensu lato: Distribution, horizontal transfer and duplication of chromosomal virulence genes.</title>
        <authorList>
            <person name="Boehm M.-E."/>
            <person name="Huptas C."/>
            <person name="Krey V.M."/>
            <person name="Scherer S."/>
        </authorList>
    </citation>
    <scope>NUCLEOTIDE SEQUENCE [LARGE SCALE GENOMIC DNA]</scope>
    <source>
        <strain evidence="2 3">#17</strain>
    </source>
</reference>
<feature type="transmembrane region" description="Helical" evidence="1">
    <location>
        <begin position="20"/>
        <end position="37"/>
    </location>
</feature>
<feature type="transmembrane region" description="Helical" evidence="1">
    <location>
        <begin position="49"/>
        <end position="71"/>
    </location>
</feature>
<gene>
    <name evidence="2" type="ORF">TQ94_00070</name>
</gene>
<evidence type="ECO:0000313" key="2">
    <source>
        <dbReference type="EMBL" id="KMP22713.1"/>
    </source>
</evidence>
<dbReference type="Proteomes" id="UP000036243">
    <property type="component" value="Unassembled WGS sequence"/>
</dbReference>